<dbReference type="Pfam" id="PF08768">
    <property type="entry name" value="THAP4_heme-bd"/>
    <property type="match status" value="1"/>
</dbReference>
<dbReference type="InterPro" id="IPR014602">
    <property type="entry name" value="UCP036226"/>
</dbReference>
<dbReference type="RefSeq" id="WP_257178332.1">
    <property type="nucleotide sequence ID" value="NZ_CP028989.1"/>
</dbReference>
<feature type="compositionally biased region" description="Basic and acidic residues" evidence="1">
    <location>
        <begin position="211"/>
        <end position="228"/>
    </location>
</feature>
<dbReference type="InterPro" id="IPR014878">
    <property type="entry name" value="THAP4-like_heme-bd"/>
</dbReference>
<feature type="domain" description="THAP4-like heme-binding" evidence="2">
    <location>
        <begin position="22"/>
        <end position="195"/>
    </location>
</feature>
<feature type="region of interest" description="Disordered" evidence="1">
    <location>
        <begin position="208"/>
        <end position="228"/>
    </location>
</feature>
<organism evidence="3 4">
    <name type="scientific">Bradyrhizobium betae</name>
    <dbReference type="NCBI Taxonomy" id="244734"/>
    <lineage>
        <taxon>Bacteria</taxon>
        <taxon>Pseudomonadati</taxon>
        <taxon>Pseudomonadota</taxon>
        <taxon>Alphaproteobacteria</taxon>
        <taxon>Hyphomicrobiales</taxon>
        <taxon>Nitrobacteraceae</taxon>
        <taxon>Bradyrhizobium</taxon>
    </lineage>
</organism>
<proteinExistence type="predicted"/>
<dbReference type="InterPro" id="IPR012674">
    <property type="entry name" value="Calycin"/>
</dbReference>
<gene>
    <name evidence="3" type="ORF">DCM83_02340</name>
</gene>
<dbReference type="Proteomes" id="UP001058872">
    <property type="component" value="Chromosome"/>
</dbReference>
<reference evidence="3" key="1">
    <citation type="submission" date="2018-04" db="EMBL/GenBank/DDBJ databases">
        <title>Genomes of Endosymbiotic and Endophytic Bradyrhizobium Publication status.</title>
        <authorList>
            <person name="Guha S."/>
            <person name="Jorrin B."/>
            <person name="Sarkar M."/>
            <person name="Poole P.S."/>
            <person name="DasGupta M."/>
        </authorList>
    </citation>
    <scope>NUCLEOTIDE SEQUENCE</scope>
    <source>
        <strain evidence="3">WBOS16</strain>
    </source>
</reference>
<evidence type="ECO:0000313" key="4">
    <source>
        <dbReference type="Proteomes" id="UP001058872"/>
    </source>
</evidence>
<dbReference type="PIRSF" id="PIRSF036226">
    <property type="entry name" value="UCP036226"/>
    <property type="match status" value="1"/>
</dbReference>
<name>A0AAE9N3Q8_9BRAD</name>
<dbReference type="Gene3D" id="2.40.128.20">
    <property type="match status" value="1"/>
</dbReference>
<dbReference type="AlphaFoldDB" id="A0AAE9N3Q8"/>
<dbReference type="SUPFAM" id="SSF50814">
    <property type="entry name" value="Lipocalins"/>
    <property type="match status" value="1"/>
</dbReference>
<protein>
    <submittedName>
        <fullName evidence="3">FABP family protein</fullName>
    </submittedName>
</protein>
<evidence type="ECO:0000313" key="3">
    <source>
        <dbReference type="EMBL" id="UUO64177.1"/>
    </source>
</evidence>
<evidence type="ECO:0000259" key="2">
    <source>
        <dbReference type="Pfam" id="PF08768"/>
    </source>
</evidence>
<sequence>MLPIPADIFTEPEDVSPDGLANLGPLRRLAGRWQADKGIDINPKADGPERRTFIERIRMDPIDPQANGPQLLYGLRYHIHINTPEEDITFHDQVGYWLWEPATGLIMQTLAIPRGQVLLASGKAAAGDKTISVTARRGDTAYGICSTDFLEQAFRTDSYRCDITFNDDGSWTYLIQTELFVRGAPFNHRDTNTLQLVALPEPNPLATIVSDRAKGEDKGDDKGDRPTV</sequence>
<accession>A0AAE9N3Q8</accession>
<dbReference type="EMBL" id="CP028989">
    <property type="protein sequence ID" value="UUO64177.1"/>
    <property type="molecule type" value="Genomic_DNA"/>
</dbReference>
<evidence type="ECO:0000256" key="1">
    <source>
        <dbReference type="SAM" id="MobiDB-lite"/>
    </source>
</evidence>